<sequence length="57" mass="6479">MEKNEVDNSPNDEFQTLEQQPNLVGRGSLNTRAFGFQQGVSDQCYPLRSTSKQKTQM</sequence>
<comment type="caution">
    <text evidence="2">The sequence shown here is derived from an EMBL/GenBank/DDBJ whole genome shotgun (WGS) entry which is preliminary data.</text>
</comment>
<dbReference type="AlphaFoldDB" id="A0AAW2X1V1"/>
<reference evidence="2" key="2">
    <citation type="journal article" date="2024" name="Plant">
        <title>Genomic evolution and insights into agronomic trait innovations of Sesamum species.</title>
        <authorList>
            <person name="Miao H."/>
            <person name="Wang L."/>
            <person name="Qu L."/>
            <person name="Liu H."/>
            <person name="Sun Y."/>
            <person name="Le M."/>
            <person name="Wang Q."/>
            <person name="Wei S."/>
            <person name="Zheng Y."/>
            <person name="Lin W."/>
            <person name="Duan Y."/>
            <person name="Cao H."/>
            <person name="Xiong S."/>
            <person name="Wang X."/>
            <person name="Wei L."/>
            <person name="Li C."/>
            <person name="Ma Q."/>
            <person name="Ju M."/>
            <person name="Zhao R."/>
            <person name="Li G."/>
            <person name="Mu C."/>
            <person name="Tian Q."/>
            <person name="Mei H."/>
            <person name="Zhang T."/>
            <person name="Gao T."/>
            <person name="Zhang H."/>
        </authorList>
    </citation>
    <scope>NUCLEOTIDE SEQUENCE</scope>
    <source>
        <strain evidence="2">KEN1</strain>
    </source>
</reference>
<name>A0AAW2X1V1_9LAMI</name>
<feature type="region of interest" description="Disordered" evidence="1">
    <location>
        <begin position="1"/>
        <end position="26"/>
    </location>
</feature>
<accession>A0AAW2X1V1</accession>
<proteinExistence type="predicted"/>
<reference evidence="2" key="1">
    <citation type="submission" date="2020-06" db="EMBL/GenBank/DDBJ databases">
        <authorList>
            <person name="Li T."/>
            <person name="Hu X."/>
            <person name="Zhang T."/>
            <person name="Song X."/>
            <person name="Zhang H."/>
            <person name="Dai N."/>
            <person name="Sheng W."/>
            <person name="Hou X."/>
            <person name="Wei L."/>
        </authorList>
    </citation>
    <scope>NUCLEOTIDE SEQUENCE</scope>
    <source>
        <strain evidence="2">KEN1</strain>
        <tissue evidence="2">Leaf</tissue>
    </source>
</reference>
<gene>
    <name evidence="2" type="ORF">Slati_1880900</name>
</gene>
<feature type="compositionally biased region" description="Polar residues" evidence="1">
    <location>
        <begin position="7"/>
        <end position="22"/>
    </location>
</feature>
<evidence type="ECO:0000313" key="2">
    <source>
        <dbReference type="EMBL" id="KAL0447530.1"/>
    </source>
</evidence>
<protein>
    <submittedName>
        <fullName evidence="2">Uncharacterized protein</fullName>
    </submittedName>
</protein>
<evidence type="ECO:0000256" key="1">
    <source>
        <dbReference type="SAM" id="MobiDB-lite"/>
    </source>
</evidence>
<organism evidence="2">
    <name type="scientific">Sesamum latifolium</name>
    <dbReference type="NCBI Taxonomy" id="2727402"/>
    <lineage>
        <taxon>Eukaryota</taxon>
        <taxon>Viridiplantae</taxon>
        <taxon>Streptophyta</taxon>
        <taxon>Embryophyta</taxon>
        <taxon>Tracheophyta</taxon>
        <taxon>Spermatophyta</taxon>
        <taxon>Magnoliopsida</taxon>
        <taxon>eudicotyledons</taxon>
        <taxon>Gunneridae</taxon>
        <taxon>Pentapetalae</taxon>
        <taxon>asterids</taxon>
        <taxon>lamiids</taxon>
        <taxon>Lamiales</taxon>
        <taxon>Pedaliaceae</taxon>
        <taxon>Sesamum</taxon>
    </lineage>
</organism>
<dbReference type="EMBL" id="JACGWN010000006">
    <property type="protein sequence ID" value="KAL0447530.1"/>
    <property type="molecule type" value="Genomic_DNA"/>
</dbReference>